<feature type="signal peptide" evidence="1">
    <location>
        <begin position="1"/>
        <end position="21"/>
    </location>
</feature>
<evidence type="ECO:0000313" key="2">
    <source>
        <dbReference type="EMBL" id="SDE75443.1"/>
    </source>
</evidence>
<organism evidence="2 4">
    <name type="scientific">Streptomyces griseoaurantiacus</name>
    <dbReference type="NCBI Taxonomy" id="68213"/>
    <lineage>
        <taxon>Bacteria</taxon>
        <taxon>Bacillati</taxon>
        <taxon>Actinomycetota</taxon>
        <taxon>Actinomycetes</taxon>
        <taxon>Kitasatosporales</taxon>
        <taxon>Streptomycetaceae</taxon>
        <taxon>Streptomyces</taxon>
        <taxon>Streptomyces aurantiacus group</taxon>
    </lineage>
</organism>
<sequence length="192" mass="19353">MRGARLAAPLFGLVAAVVLTACGVPPSDVIEAGAPASGMVSPDPGPTSTSPTVSLFFLRDGEPAPYPRRTADAADLEAVVRLLFEGPTREEAATATTRLPRLRTAPRVTVVDDGLLSVRLPDGTASLSRPAMLQLTCTVLHAAPPSPTVAARPTASTGGGAVAVSEGTGSLHVSGDGWMMTQSGDACPAVTG</sequence>
<name>A0A1G7FHS3_9ACTN</name>
<evidence type="ECO:0000313" key="4">
    <source>
        <dbReference type="Proteomes" id="UP000198614"/>
    </source>
</evidence>
<dbReference type="Proteomes" id="UP000198614">
    <property type="component" value="Unassembled WGS sequence"/>
</dbReference>
<reference evidence="3" key="2">
    <citation type="submission" date="2022-10" db="EMBL/GenBank/DDBJ databases">
        <title>The complete genomes of actinobacterial strains from the NBC collection.</title>
        <authorList>
            <person name="Joergensen T.S."/>
            <person name="Alvarez Arevalo M."/>
            <person name="Sterndorff E.B."/>
            <person name="Faurdal D."/>
            <person name="Vuksanovic O."/>
            <person name="Mourched A.-S."/>
            <person name="Charusanti P."/>
            <person name="Shaw S."/>
            <person name="Blin K."/>
            <person name="Weber T."/>
        </authorList>
    </citation>
    <scope>NUCLEOTIDE SEQUENCE</scope>
    <source>
        <strain evidence="3">NBC_00489</strain>
    </source>
</reference>
<evidence type="ECO:0008006" key="6">
    <source>
        <dbReference type="Google" id="ProtNLM"/>
    </source>
</evidence>
<proteinExistence type="predicted"/>
<dbReference type="AlphaFoldDB" id="A0A1G7FHS3"/>
<evidence type="ECO:0000256" key="1">
    <source>
        <dbReference type="SAM" id="SignalP"/>
    </source>
</evidence>
<feature type="chain" id="PRO_5038487773" description="Sporulation and spore germination" evidence="1">
    <location>
        <begin position="22"/>
        <end position="192"/>
    </location>
</feature>
<reference evidence="2 4" key="1">
    <citation type="submission" date="2016-10" db="EMBL/GenBank/DDBJ databases">
        <authorList>
            <person name="de Groot N.N."/>
        </authorList>
    </citation>
    <scope>NUCLEOTIDE SEQUENCE [LARGE SCALE GENOMIC DNA]</scope>
    <source>
        <strain evidence="2 4">CGMCC 4.1859</strain>
    </source>
</reference>
<dbReference type="PROSITE" id="PS51257">
    <property type="entry name" value="PROKAR_LIPOPROTEIN"/>
    <property type="match status" value="1"/>
</dbReference>
<keyword evidence="5" id="KW-1185">Reference proteome</keyword>
<protein>
    <recommendedName>
        <fullName evidence="6">Sporulation and spore germination</fullName>
    </recommendedName>
</protein>
<evidence type="ECO:0000313" key="5">
    <source>
        <dbReference type="Proteomes" id="UP001432161"/>
    </source>
</evidence>
<keyword evidence="1" id="KW-0732">Signal</keyword>
<dbReference type="EMBL" id="CP108330">
    <property type="protein sequence ID" value="WUR38449.1"/>
    <property type="molecule type" value="Genomic_DNA"/>
</dbReference>
<dbReference type="EMBL" id="FNAX01000003">
    <property type="protein sequence ID" value="SDE75443.1"/>
    <property type="molecule type" value="Genomic_DNA"/>
</dbReference>
<gene>
    <name evidence="3" type="ORF">OHN36_15335</name>
    <name evidence="2" type="ORF">SAMN05216260_103387</name>
</gene>
<evidence type="ECO:0000313" key="3">
    <source>
        <dbReference type="EMBL" id="WUR38449.1"/>
    </source>
</evidence>
<dbReference type="Proteomes" id="UP001432161">
    <property type="component" value="Chromosome"/>
</dbReference>
<dbReference type="OrthoDB" id="4222562at2"/>
<accession>A0A1G7FHS3</accession>